<evidence type="ECO:0000313" key="2">
    <source>
        <dbReference type="EMBL" id="MPN64785.1"/>
    </source>
</evidence>
<organism evidence="2">
    <name type="scientific">bioreactor metagenome</name>
    <dbReference type="NCBI Taxonomy" id="1076179"/>
    <lineage>
        <taxon>unclassified sequences</taxon>
        <taxon>metagenomes</taxon>
        <taxon>ecological metagenomes</taxon>
    </lineage>
</organism>
<name>A0A645JMB0_9ZZZZ</name>
<dbReference type="EMBL" id="VSSQ01146158">
    <property type="protein sequence ID" value="MPN64785.1"/>
    <property type="molecule type" value="Genomic_DNA"/>
</dbReference>
<dbReference type="Gene3D" id="3.40.50.2000">
    <property type="entry name" value="Glycogen Phosphorylase B"/>
    <property type="match status" value="1"/>
</dbReference>
<dbReference type="Pfam" id="PF02350">
    <property type="entry name" value="Epimerase_2"/>
    <property type="match status" value="1"/>
</dbReference>
<proteinExistence type="predicted"/>
<sequence>MMNFPAITIRQALERPEAMDAGTIILTGLDPEIVLDSVELVLDEFSQNGGKYDNICPEYQVTNTSWRVLKLILGTAKLSNRWRGIELKES</sequence>
<comment type="caution">
    <text evidence="2">The sequence shown here is derived from an EMBL/GenBank/DDBJ whole genome shotgun (WGS) entry which is preliminary data.</text>
</comment>
<protein>
    <recommendedName>
        <fullName evidence="1">UDP-N-acetylglucosamine 2-epimerase domain-containing protein</fullName>
    </recommendedName>
</protein>
<gene>
    <name evidence="2" type="ORF">SDC9_212562</name>
</gene>
<dbReference type="AlphaFoldDB" id="A0A645JMB0"/>
<evidence type="ECO:0000259" key="1">
    <source>
        <dbReference type="Pfam" id="PF02350"/>
    </source>
</evidence>
<dbReference type="InterPro" id="IPR003331">
    <property type="entry name" value="UDP_GlcNAc_Epimerase_2_dom"/>
</dbReference>
<reference evidence="2" key="1">
    <citation type="submission" date="2019-08" db="EMBL/GenBank/DDBJ databases">
        <authorList>
            <person name="Kucharzyk K."/>
            <person name="Murdoch R.W."/>
            <person name="Higgins S."/>
            <person name="Loffler F."/>
        </authorList>
    </citation>
    <scope>NUCLEOTIDE SEQUENCE</scope>
</reference>
<feature type="domain" description="UDP-N-acetylglucosamine 2-epimerase" evidence="1">
    <location>
        <begin position="2"/>
        <end position="72"/>
    </location>
</feature>
<accession>A0A645JMB0</accession>
<dbReference type="SUPFAM" id="SSF53756">
    <property type="entry name" value="UDP-Glycosyltransferase/glycogen phosphorylase"/>
    <property type="match status" value="1"/>
</dbReference>